<evidence type="ECO:0000313" key="1">
    <source>
        <dbReference type="EMBL" id="MBB4910765.1"/>
    </source>
</evidence>
<dbReference type="Proteomes" id="UP000520767">
    <property type="component" value="Unassembled WGS sequence"/>
</dbReference>
<gene>
    <name evidence="1" type="ORF">FHR82_007024</name>
</gene>
<dbReference type="InterPro" id="IPR007438">
    <property type="entry name" value="DUF488"/>
</dbReference>
<evidence type="ECO:0000313" key="2">
    <source>
        <dbReference type="Proteomes" id="UP000520767"/>
    </source>
</evidence>
<dbReference type="Pfam" id="PF04343">
    <property type="entry name" value="DUF488"/>
    <property type="match status" value="1"/>
</dbReference>
<dbReference type="PANTHER" id="PTHR39337:SF1">
    <property type="entry name" value="BLR5642 PROTEIN"/>
    <property type="match status" value="1"/>
</dbReference>
<proteinExistence type="predicted"/>
<protein>
    <submittedName>
        <fullName evidence="1">Uncharacterized protein (DUF488 family)</fullName>
    </submittedName>
</protein>
<sequence>MMSKQKFLTVGHSAHDGETFVTLLRKHGVTAVADVRSTPFSRFTPHFNQRSLEHGLFKRGIKYVFLGNELGARTADLSCYIDGKVQYAMLAATSAFANGIERLSRGANNEQIAIMCSEGEPLDCHRTILVSRTLVESGAMVDHIHGDGNLESHSDAMTRLMGKFDLAEDDLFRTRDERLDEALRRQEDRIAYVDENLRLIEENES</sequence>
<dbReference type="AlphaFoldDB" id="A0A7W7QC00"/>
<name>A0A7W7QC00_9PSEU</name>
<keyword evidence="2" id="KW-1185">Reference proteome</keyword>
<organism evidence="1 2">
    <name type="scientific">Actinophytocola algeriensis</name>
    <dbReference type="NCBI Taxonomy" id="1768010"/>
    <lineage>
        <taxon>Bacteria</taxon>
        <taxon>Bacillati</taxon>
        <taxon>Actinomycetota</taxon>
        <taxon>Actinomycetes</taxon>
        <taxon>Pseudonocardiales</taxon>
        <taxon>Pseudonocardiaceae</taxon>
    </lineage>
</organism>
<accession>A0A7W7QC00</accession>
<reference evidence="1 2" key="1">
    <citation type="submission" date="2020-08" db="EMBL/GenBank/DDBJ databases">
        <title>Genomic Encyclopedia of Type Strains, Phase III (KMG-III): the genomes of soil and plant-associated and newly described type strains.</title>
        <authorList>
            <person name="Whitman W."/>
        </authorList>
    </citation>
    <scope>NUCLEOTIDE SEQUENCE [LARGE SCALE GENOMIC DNA]</scope>
    <source>
        <strain evidence="1 2">CECT 8960</strain>
    </source>
</reference>
<dbReference type="PANTHER" id="PTHR39337">
    <property type="entry name" value="BLR5642 PROTEIN"/>
    <property type="match status" value="1"/>
</dbReference>
<dbReference type="RefSeq" id="WP_225943842.1">
    <property type="nucleotide sequence ID" value="NZ_JACHJQ010000008.1"/>
</dbReference>
<comment type="caution">
    <text evidence="1">The sequence shown here is derived from an EMBL/GenBank/DDBJ whole genome shotgun (WGS) entry which is preliminary data.</text>
</comment>
<dbReference type="EMBL" id="JACHJQ010000008">
    <property type="protein sequence ID" value="MBB4910765.1"/>
    <property type="molecule type" value="Genomic_DNA"/>
</dbReference>